<accession>A0A0G0W6B8</accession>
<feature type="transmembrane region" description="Helical" evidence="1">
    <location>
        <begin position="95"/>
        <end position="112"/>
    </location>
</feature>
<evidence type="ECO:0000313" key="3">
    <source>
        <dbReference type="Proteomes" id="UP000034452"/>
    </source>
</evidence>
<reference evidence="2 3" key="1">
    <citation type="journal article" date="2015" name="Nature">
        <title>rRNA introns, odd ribosomes, and small enigmatic genomes across a large radiation of phyla.</title>
        <authorList>
            <person name="Brown C.T."/>
            <person name="Hug L.A."/>
            <person name="Thomas B.C."/>
            <person name="Sharon I."/>
            <person name="Castelle C.J."/>
            <person name="Singh A."/>
            <person name="Wilkins M.J."/>
            <person name="Williams K.H."/>
            <person name="Banfield J.F."/>
        </authorList>
    </citation>
    <scope>NUCLEOTIDE SEQUENCE [LARGE SCALE GENOMIC DNA]</scope>
</reference>
<dbReference type="EMBL" id="LBZL01000001">
    <property type="protein sequence ID" value="KKR70802.1"/>
    <property type="molecule type" value="Genomic_DNA"/>
</dbReference>
<keyword evidence="1" id="KW-0812">Transmembrane</keyword>
<feature type="transmembrane region" description="Helical" evidence="1">
    <location>
        <begin position="66"/>
        <end position="83"/>
    </location>
</feature>
<proteinExistence type="predicted"/>
<organism evidence="2 3">
    <name type="scientific">Candidatus Nomurabacteria bacterium GW2011_GWB1_40_7</name>
    <dbReference type="NCBI Taxonomy" id="1618744"/>
    <lineage>
        <taxon>Bacteria</taxon>
        <taxon>Candidatus Nomuraibacteriota</taxon>
    </lineage>
</organism>
<evidence type="ECO:0000256" key="1">
    <source>
        <dbReference type="SAM" id="Phobius"/>
    </source>
</evidence>
<evidence type="ECO:0000313" key="2">
    <source>
        <dbReference type="EMBL" id="KKR70802.1"/>
    </source>
</evidence>
<feature type="transmembrane region" description="Helical" evidence="1">
    <location>
        <begin position="34"/>
        <end position="54"/>
    </location>
</feature>
<keyword evidence="1" id="KW-1133">Transmembrane helix</keyword>
<protein>
    <submittedName>
        <fullName evidence="2">Uncharacterized protein</fullName>
    </submittedName>
</protein>
<feature type="transmembrane region" description="Helical" evidence="1">
    <location>
        <begin position="118"/>
        <end position="136"/>
    </location>
</feature>
<comment type="caution">
    <text evidence="2">The sequence shown here is derived from an EMBL/GenBank/DDBJ whole genome shotgun (WGS) entry which is preliminary data.</text>
</comment>
<feature type="transmembrane region" description="Helical" evidence="1">
    <location>
        <begin position="168"/>
        <end position="191"/>
    </location>
</feature>
<name>A0A0G0W6B8_9BACT</name>
<feature type="transmembrane region" description="Helical" evidence="1">
    <location>
        <begin position="6"/>
        <end position="22"/>
    </location>
</feature>
<dbReference type="Proteomes" id="UP000034452">
    <property type="component" value="Unassembled WGS sequence"/>
</dbReference>
<keyword evidence="1" id="KW-0472">Membrane</keyword>
<gene>
    <name evidence="2" type="ORF">UU13_C0001G0030</name>
</gene>
<sequence>MKDLCVWLVGFVMITSAIRCMYQIRKRDGVSPTLSTWIIFFAGTILSLTTYIIAEKHDLRSGVLNIADVVATAIIFLSVIIWGERGMRFRPFEKWYLGGVVVIVVYGLFSGDAWGSNIFTQVLISAGYFPTIQKLLTEKRNTESFTVWGLIVVAGLLALYPAMANGNFLAVVYATRSVVSVSIVIAIMTYFELRSRKALSQT</sequence>
<dbReference type="AlphaFoldDB" id="A0A0G0W6B8"/>
<feature type="transmembrane region" description="Helical" evidence="1">
    <location>
        <begin position="145"/>
        <end position="162"/>
    </location>
</feature>